<evidence type="ECO:0000313" key="1">
    <source>
        <dbReference type="EMBL" id="MBR7617968.1"/>
    </source>
</evidence>
<dbReference type="Proteomes" id="UP000622580">
    <property type="component" value="Unassembled WGS sequence"/>
</dbReference>
<name>A0A941CZ54_9CAUL</name>
<reference evidence="1" key="1">
    <citation type="submission" date="2021-04" db="EMBL/GenBank/DDBJ databases">
        <title>Draft genome assembly of strain Phenylobacterium sp. 20VBR1 using MiniION and Illumina platforms.</title>
        <authorList>
            <person name="Thomas F.A."/>
            <person name="Krishnan K.P."/>
            <person name="Sinha R.K."/>
        </authorList>
    </citation>
    <scope>NUCLEOTIDE SEQUENCE</scope>
    <source>
        <strain evidence="1">20VBR1</strain>
    </source>
</reference>
<comment type="caution">
    <text evidence="1">The sequence shown here is derived from an EMBL/GenBank/DDBJ whole genome shotgun (WGS) entry which is preliminary data.</text>
</comment>
<dbReference type="RefSeq" id="WP_215337627.1">
    <property type="nucleotide sequence ID" value="NZ_JAGSGD010000001.1"/>
</dbReference>
<evidence type="ECO:0000313" key="2">
    <source>
        <dbReference type="Proteomes" id="UP000622580"/>
    </source>
</evidence>
<proteinExistence type="predicted"/>
<dbReference type="AlphaFoldDB" id="A0A941CZ54"/>
<sequence>MSLSAIAPSKPEKYLVVRSAADVDQQLDLIRASAARAQSWVISHRGDALDLLRQMKFHPVGFHPIEDRPLNLVEQLNQTWTYTVALIATRKLLELHPDAGGFKVAPGAHMSIPLDIMSMEDGLVGAETFAVTRPSSNGKLAADLTKLATRPERHRYVFFCAPGFVLTERLTQFERNGVQVWSVEI</sequence>
<gene>
    <name evidence="1" type="ORF">JKL49_01090</name>
</gene>
<keyword evidence="2" id="KW-1185">Reference proteome</keyword>
<protein>
    <submittedName>
        <fullName evidence="1">Uncharacterized protein</fullName>
    </submittedName>
</protein>
<accession>A0A941CZ54</accession>
<dbReference type="EMBL" id="JAGSGD010000001">
    <property type="protein sequence ID" value="MBR7617968.1"/>
    <property type="molecule type" value="Genomic_DNA"/>
</dbReference>
<organism evidence="1 2">
    <name type="scientific">Phenylobacterium glaciei</name>
    <dbReference type="NCBI Taxonomy" id="2803784"/>
    <lineage>
        <taxon>Bacteria</taxon>
        <taxon>Pseudomonadati</taxon>
        <taxon>Pseudomonadota</taxon>
        <taxon>Alphaproteobacteria</taxon>
        <taxon>Caulobacterales</taxon>
        <taxon>Caulobacteraceae</taxon>
        <taxon>Phenylobacterium</taxon>
    </lineage>
</organism>